<proteinExistence type="predicted"/>
<dbReference type="Proteomes" id="UP001149165">
    <property type="component" value="Unassembled WGS sequence"/>
</dbReference>
<protein>
    <submittedName>
        <fullName evidence="2">Uncharacterized protein</fullName>
    </submittedName>
</protein>
<dbReference type="EMBL" id="JAPQKH010000006">
    <property type="protein sequence ID" value="KAJ5094798.1"/>
    <property type="molecule type" value="Genomic_DNA"/>
</dbReference>
<keyword evidence="3" id="KW-1185">Reference proteome</keyword>
<accession>A0A9W9K6C7</accession>
<sequence>MCTVFETTDNAFWQRDNFNWAEEVENEIENSQTSLTNPPTCSMESTQLTIYRKDQESFTEVLDSGSQTEPSKTPDELECEEKEGTWFDDSVSDSDSSSDEVLSNENSIDHSNNQSNDKLTTILEDEELDYRLNCNSDGKLQYPLAPDSLSPALAIPETMPDNTTTYTDIKALAKTMSSEFARRESCLNDSTHEFAWRESSVRDCPAIHHFNWLGAGIFQRSATLPEESLAVIVADIKVPRAFDDYRVQAILSRAYRYVDPVIVCLDDEVDSSILQLRGSELQRAAKDHCFKHYTSHGQWIFDNNEPSHQNTLDIGDIDTYLNPRLIIGNGFIKEGPLRSRADFHSIQEDTIASVSPTFPTRKSRFKRISSSLWQSHVVVPEVTVEIDSIFELDIATNASSAAEADLKTEYNPAPEDNLPPIVLEDGITSEMKLTFEPATVHSFPELYVLPIKAP</sequence>
<evidence type="ECO:0000256" key="1">
    <source>
        <dbReference type="SAM" id="MobiDB-lite"/>
    </source>
</evidence>
<reference evidence="2" key="2">
    <citation type="journal article" date="2023" name="IMA Fungus">
        <title>Comparative genomic study of the Penicillium genus elucidates a diverse pangenome and 15 lateral gene transfer events.</title>
        <authorList>
            <person name="Petersen C."/>
            <person name="Sorensen T."/>
            <person name="Nielsen M.R."/>
            <person name="Sondergaard T.E."/>
            <person name="Sorensen J.L."/>
            <person name="Fitzpatrick D.A."/>
            <person name="Frisvad J.C."/>
            <person name="Nielsen K.L."/>
        </authorList>
    </citation>
    <scope>NUCLEOTIDE SEQUENCE</scope>
    <source>
        <strain evidence="2">IBT 30069</strain>
    </source>
</reference>
<gene>
    <name evidence="2" type="ORF">N7456_010659</name>
</gene>
<comment type="caution">
    <text evidence="2">The sequence shown here is derived from an EMBL/GenBank/DDBJ whole genome shotgun (WGS) entry which is preliminary data.</text>
</comment>
<reference evidence="2" key="1">
    <citation type="submission" date="2022-11" db="EMBL/GenBank/DDBJ databases">
        <authorList>
            <person name="Petersen C."/>
        </authorList>
    </citation>
    <scope>NUCLEOTIDE SEQUENCE</scope>
    <source>
        <strain evidence="2">IBT 30069</strain>
    </source>
</reference>
<evidence type="ECO:0000313" key="3">
    <source>
        <dbReference type="Proteomes" id="UP001149165"/>
    </source>
</evidence>
<dbReference type="OrthoDB" id="5421702at2759"/>
<evidence type="ECO:0000313" key="2">
    <source>
        <dbReference type="EMBL" id="KAJ5094798.1"/>
    </source>
</evidence>
<organism evidence="2 3">
    <name type="scientific">Penicillium angulare</name>
    <dbReference type="NCBI Taxonomy" id="116970"/>
    <lineage>
        <taxon>Eukaryota</taxon>
        <taxon>Fungi</taxon>
        <taxon>Dikarya</taxon>
        <taxon>Ascomycota</taxon>
        <taxon>Pezizomycotina</taxon>
        <taxon>Eurotiomycetes</taxon>
        <taxon>Eurotiomycetidae</taxon>
        <taxon>Eurotiales</taxon>
        <taxon>Aspergillaceae</taxon>
        <taxon>Penicillium</taxon>
    </lineage>
</organism>
<dbReference type="AlphaFoldDB" id="A0A9W9K6C7"/>
<name>A0A9W9K6C7_9EURO</name>
<feature type="region of interest" description="Disordered" evidence="1">
    <location>
        <begin position="61"/>
        <end position="117"/>
    </location>
</feature>